<dbReference type="InterPro" id="IPR000866">
    <property type="entry name" value="AhpC/TSA"/>
</dbReference>
<dbReference type="InterPro" id="IPR036249">
    <property type="entry name" value="Thioredoxin-like_sf"/>
</dbReference>
<evidence type="ECO:0000313" key="2">
    <source>
        <dbReference type="EMBL" id="QOR61376.1"/>
    </source>
</evidence>
<evidence type="ECO:0000259" key="1">
    <source>
        <dbReference type="PROSITE" id="PS51352"/>
    </source>
</evidence>
<dbReference type="RefSeq" id="WP_197548050.1">
    <property type="nucleotide sequence ID" value="NZ_CP063164.1"/>
</dbReference>
<sequence>MKTYSNIQLLSIVFTLLFLLDGCKEKPKDELPHEQSIKNMPETHSKKIIEEIKGEKDITEENTTEKNISRKEISAPLSSKADKLFHLGDHNGFKHAVSIENEKLLFKDIPQPVVILNFFSTWSLPCQGEAPYLADLQKKYEKELFVLGILLHPDDHLQELETFIQKNNASFFISSSSENDAFVKEIAKMLHLPDILPIPLTIIYKDGHPYRYYEGAVPVEMIEHDIKSLLKQ</sequence>
<dbReference type="KEGG" id="sinu:IMZ28_07940"/>
<dbReference type="InterPro" id="IPR013766">
    <property type="entry name" value="Thioredoxin_domain"/>
</dbReference>
<keyword evidence="3" id="KW-1185">Reference proteome</keyword>
<dbReference type="Pfam" id="PF00578">
    <property type="entry name" value="AhpC-TSA"/>
    <property type="match status" value="1"/>
</dbReference>
<evidence type="ECO:0000313" key="3">
    <source>
        <dbReference type="Proteomes" id="UP000595074"/>
    </source>
</evidence>
<organism evidence="2 3">
    <name type="scientific">Sulfurovum indicum</name>
    <dbReference type="NCBI Taxonomy" id="2779528"/>
    <lineage>
        <taxon>Bacteria</taxon>
        <taxon>Pseudomonadati</taxon>
        <taxon>Campylobacterota</taxon>
        <taxon>Epsilonproteobacteria</taxon>
        <taxon>Campylobacterales</taxon>
        <taxon>Sulfurovaceae</taxon>
        <taxon>Sulfurovum</taxon>
    </lineage>
</organism>
<dbReference type="EMBL" id="CP063164">
    <property type="protein sequence ID" value="QOR61376.1"/>
    <property type="molecule type" value="Genomic_DNA"/>
</dbReference>
<reference evidence="2 3" key="1">
    <citation type="submission" date="2020-10" db="EMBL/GenBank/DDBJ databases">
        <title>The genome of sulfurovum sp.</title>
        <authorList>
            <person name="Xie S."/>
            <person name="Shao Z."/>
            <person name="Jiang L."/>
        </authorList>
    </citation>
    <scope>NUCLEOTIDE SEQUENCE [LARGE SCALE GENOMIC DNA]</scope>
    <source>
        <strain evidence="2 3">ST-419</strain>
    </source>
</reference>
<dbReference type="AlphaFoldDB" id="A0A7M1S218"/>
<dbReference type="PROSITE" id="PS51352">
    <property type="entry name" value="THIOREDOXIN_2"/>
    <property type="match status" value="1"/>
</dbReference>
<name>A0A7M1S218_9BACT</name>
<dbReference type="GO" id="GO:0016209">
    <property type="term" value="F:antioxidant activity"/>
    <property type="evidence" value="ECO:0007669"/>
    <property type="project" value="InterPro"/>
</dbReference>
<dbReference type="SUPFAM" id="SSF52833">
    <property type="entry name" value="Thioredoxin-like"/>
    <property type="match status" value="1"/>
</dbReference>
<dbReference type="Proteomes" id="UP000595074">
    <property type="component" value="Chromosome"/>
</dbReference>
<protein>
    <submittedName>
        <fullName evidence="2">Redoxin domain-containing protein</fullName>
    </submittedName>
</protein>
<gene>
    <name evidence="2" type="ORF">IMZ28_07940</name>
</gene>
<dbReference type="GO" id="GO:0016491">
    <property type="term" value="F:oxidoreductase activity"/>
    <property type="evidence" value="ECO:0007669"/>
    <property type="project" value="InterPro"/>
</dbReference>
<dbReference type="CDD" id="cd02966">
    <property type="entry name" value="TlpA_like_family"/>
    <property type="match status" value="1"/>
</dbReference>
<feature type="domain" description="Thioredoxin" evidence="1">
    <location>
        <begin position="76"/>
        <end position="231"/>
    </location>
</feature>
<proteinExistence type="predicted"/>
<accession>A0A7M1S218</accession>
<dbReference type="Gene3D" id="3.40.30.10">
    <property type="entry name" value="Glutaredoxin"/>
    <property type="match status" value="1"/>
</dbReference>